<evidence type="ECO:0000313" key="12">
    <source>
        <dbReference type="EMBL" id="CAL6088027.1"/>
    </source>
</evidence>
<evidence type="ECO:0000313" key="11">
    <source>
        <dbReference type="EMBL" id="CAL6088023.1"/>
    </source>
</evidence>
<reference evidence="4" key="1">
    <citation type="submission" date="2023-06" db="EMBL/GenBank/DDBJ databases">
        <authorList>
            <person name="Kurt Z."/>
        </authorList>
    </citation>
    <scope>NUCLEOTIDE SEQUENCE</scope>
</reference>
<evidence type="ECO:0000313" key="8">
    <source>
        <dbReference type="EMBL" id="CAL5978938.1"/>
    </source>
</evidence>
<dbReference type="EMBL" id="CAXDID020000405">
    <property type="protein sequence ID" value="CAL6088023.1"/>
    <property type="molecule type" value="Genomic_DNA"/>
</dbReference>
<reference evidence="6 14" key="2">
    <citation type="submission" date="2024-07" db="EMBL/GenBank/DDBJ databases">
        <authorList>
            <person name="Akdeniz Z."/>
        </authorList>
    </citation>
    <scope>NUCLEOTIDE SEQUENCE [LARGE SCALE GENOMIC DNA]</scope>
</reference>
<dbReference type="EMBL" id="CAXDID020000405">
    <property type="protein sequence ID" value="CAL6088031.1"/>
    <property type="molecule type" value="Genomic_DNA"/>
</dbReference>
<dbReference type="EMBL" id="CAXDID020000009">
    <property type="protein sequence ID" value="CAL5978934.1"/>
    <property type="molecule type" value="Genomic_DNA"/>
</dbReference>
<evidence type="ECO:0000313" key="13">
    <source>
        <dbReference type="EMBL" id="CAL6088031.1"/>
    </source>
</evidence>
<dbReference type="EMBL" id="CAXDID020000009">
    <property type="protein sequence ID" value="CAL5978938.1"/>
    <property type="molecule type" value="Genomic_DNA"/>
</dbReference>
<dbReference type="EMBL" id="CATOUU010000953">
    <property type="protein sequence ID" value="CAI9962457.1"/>
    <property type="molecule type" value="Genomic_DNA"/>
</dbReference>
<dbReference type="EMBL" id="CATOUU010000953">
    <property type="protein sequence ID" value="CAI9962455.1"/>
    <property type="molecule type" value="Genomic_DNA"/>
</dbReference>
<comment type="caution">
    <text evidence="4">The sequence shown here is derived from an EMBL/GenBank/DDBJ whole genome shotgun (WGS) entry which is preliminary data.</text>
</comment>
<organism evidence="4">
    <name type="scientific">Hexamita inflata</name>
    <dbReference type="NCBI Taxonomy" id="28002"/>
    <lineage>
        <taxon>Eukaryota</taxon>
        <taxon>Metamonada</taxon>
        <taxon>Diplomonadida</taxon>
        <taxon>Hexamitidae</taxon>
        <taxon>Hexamitinae</taxon>
        <taxon>Hexamita</taxon>
    </lineage>
</organism>
<dbReference type="EMBL" id="CAXDID020000405">
    <property type="protein sequence ID" value="CAL6088015.1"/>
    <property type="molecule type" value="Genomic_DNA"/>
</dbReference>
<gene>
    <name evidence="1" type="ORF">HINF_LOCUS50094</name>
    <name evidence="2" type="ORF">HINF_LOCUS50096</name>
    <name evidence="3" type="ORF">HINF_LOCUS50100</name>
    <name evidence="4" type="ORF">HINF_LOCUS50102</name>
    <name evidence="5" type="ORF">HINF_LOCUS50104</name>
    <name evidence="6" type="ORF">HINF_LOCUS5081</name>
    <name evidence="7" type="ORF">HINF_LOCUS5083</name>
    <name evidence="8" type="ORF">HINF_LOCUS5085</name>
    <name evidence="9" type="ORF">HINF_LOCUS63919</name>
    <name evidence="10" type="ORF">HINF_LOCUS63921</name>
    <name evidence="11" type="ORF">HINF_LOCUS63925</name>
    <name evidence="12" type="ORF">HINF_LOCUS63927</name>
    <name evidence="13" type="ORF">HINF_LOCUS63929</name>
</gene>
<dbReference type="EMBL" id="CAXDID020000405">
    <property type="protein sequence ID" value="CAL6088027.1"/>
    <property type="molecule type" value="Genomic_DNA"/>
</dbReference>
<protein>
    <submittedName>
        <fullName evidence="6">Hypothetical_protein</fullName>
    </submittedName>
</protein>
<dbReference type="AlphaFoldDB" id="A0AA86URW6"/>
<dbReference type="EMBL" id="CATOUU010000953">
    <property type="protein sequence ID" value="CAI9962451.1"/>
    <property type="molecule type" value="Genomic_DNA"/>
</dbReference>
<proteinExistence type="predicted"/>
<dbReference type="EMBL" id="CATOUU010000953">
    <property type="protein sequence ID" value="CAI9962459.1"/>
    <property type="molecule type" value="Genomic_DNA"/>
</dbReference>
<evidence type="ECO:0000313" key="2">
    <source>
        <dbReference type="EMBL" id="CAI9962451.1"/>
    </source>
</evidence>
<dbReference type="EMBL" id="CATOUU010000953">
    <property type="protein sequence ID" value="CAI9962449.1"/>
    <property type="molecule type" value="Genomic_DNA"/>
</dbReference>
<dbReference type="EMBL" id="CAXDID020000009">
    <property type="protein sequence ID" value="CAL5978936.1"/>
    <property type="molecule type" value="Genomic_DNA"/>
</dbReference>
<evidence type="ECO:0000313" key="5">
    <source>
        <dbReference type="EMBL" id="CAI9962459.1"/>
    </source>
</evidence>
<keyword evidence="14" id="KW-1185">Reference proteome</keyword>
<evidence type="ECO:0000313" key="6">
    <source>
        <dbReference type="EMBL" id="CAL5978934.1"/>
    </source>
</evidence>
<sequence length="180" mass="21555">MYTIILPNQPHYSFAEQNNNLHYFKLGTKRCYPIPFVQNLLSSRANENSKQKCIKIIQTTKWMKPFQTLDERVLMVLSVLTRRLLHTQTYMHHSLPLLDRTSRFLQTIWYHYVKNHRHAVVARWRHSCAPAPGVSITHINILETNIAVKPEREFQLYFQTLTQHQQMGKRQLHYKILLIY</sequence>
<dbReference type="Proteomes" id="UP001642409">
    <property type="component" value="Unassembled WGS sequence"/>
</dbReference>
<evidence type="ECO:0000313" key="1">
    <source>
        <dbReference type="EMBL" id="CAI9962449.1"/>
    </source>
</evidence>
<accession>A0AA86URW6</accession>
<evidence type="ECO:0000313" key="14">
    <source>
        <dbReference type="Proteomes" id="UP001642409"/>
    </source>
</evidence>
<dbReference type="EMBL" id="CAXDID020000405">
    <property type="protein sequence ID" value="CAL6088010.1"/>
    <property type="molecule type" value="Genomic_DNA"/>
</dbReference>
<evidence type="ECO:0000313" key="7">
    <source>
        <dbReference type="EMBL" id="CAL5978936.1"/>
    </source>
</evidence>
<evidence type="ECO:0000313" key="10">
    <source>
        <dbReference type="EMBL" id="CAL6088015.1"/>
    </source>
</evidence>
<evidence type="ECO:0000313" key="3">
    <source>
        <dbReference type="EMBL" id="CAI9962455.1"/>
    </source>
</evidence>
<evidence type="ECO:0000313" key="9">
    <source>
        <dbReference type="EMBL" id="CAL6088010.1"/>
    </source>
</evidence>
<evidence type="ECO:0000313" key="4">
    <source>
        <dbReference type="EMBL" id="CAI9962457.1"/>
    </source>
</evidence>
<name>A0AA86URW6_9EUKA</name>